<evidence type="ECO:0000256" key="4">
    <source>
        <dbReference type="SAM" id="MobiDB-lite"/>
    </source>
</evidence>
<evidence type="ECO:0000313" key="6">
    <source>
        <dbReference type="EMBL" id="KAF4581902.1"/>
    </source>
</evidence>
<evidence type="ECO:0000256" key="2">
    <source>
        <dbReference type="ARBA" id="ARBA00023242"/>
    </source>
</evidence>
<keyword evidence="7" id="KW-1185">Reference proteome</keyword>
<evidence type="ECO:0000259" key="5">
    <source>
        <dbReference type="Pfam" id="PF24245"/>
    </source>
</evidence>
<feature type="domain" description="INO80 complex subunit F" evidence="5">
    <location>
        <begin position="77"/>
        <end position="123"/>
    </location>
</feature>
<accession>A0A8H4Q1C8</accession>
<comment type="subcellular location">
    <subcellularLocation>
        <location evidence="1">Nucleus</location>
    </subcellularLocation>
</comment>
<reference evidence="6 7" key="1">
    <citation type="journal article" date="2020" name="G3 (Bethesda)">
        <title>Genetic Underpinnings of Host Manipulation by Ophiocordyceps as Revealed by Comparative Transcriptomics.</title>
        <authorList>
            <person name="Will I."/>
            <person name="Das B."/>
            <person name="Trinh T."/>
            <person name="Brachmann A."/>
            <person name="Ohm R.A."/>
            <person name="de Bekker C."/>
        </authorList>
    </citation>
    <scope>NUCLEOTIDE SEQUENCE [LARGE SCALE GENOMIC DNA]</scope>
    <source>
        <strain evidence="6 7">EC05</strain>
    </source>
</reference>
<dbReference type="OrthoDB" id="10070927at2759"/>
<feature type="compositionally biased region" description="Acidic residues" evidence="4">
    <location>
        <begin position="244"/>
        <end position="254"/>
    </location>
</feature>
<feature type="compositionally biased region" description="Basic and acidic residues" evidence="4">
    <location>
        <begin position="255"/>
        <end position="289"/>
    </location>
</feature>
<name>A0A8H4Q1C8_9HYPO</name>
<protein>
    <submittedName>
        <fullName evidence="6">HMG box protein</fullName>
    </submittedName>
</protein>
<comment type="caution">
    <text evidence="6">The sequence shown here is derived from an EMBL/GenBank/DDBJ whole genome shotgun (WGS) entry which is preliminary data.</text>
</comment>
<feature type="compositionally biased region" description="Low complexity" evidence="4">
    <location>
        <begin position="181"/>
        <end position="208"/>
    </location>
</feature>
<keyword evidence="2" id="KW-0539">Nucleus</keyword>
<gene>
    <name evidence="6" type="ORF">GQ602_006526</name>
</gene>
<dbReference type="Proteomes" id="UP000562929">
    <property type="component" value="Unassembled WGS sequence"/>
</dbReference>
<dbReference type="Pfam" id="PF24245">
    <property type="entry name" value="INO80F"/>
    <property type="match status" value="1"/>
</dbReference>
<feature type="compositionally biased region" description="Basic and acidic residues" evidence="4">
    <location>
        <begin position="224"/>
        <end position="238"/>
    </location>
</feature>
<dbReference type="GO" id="GO:0005634">
    <property type="term" value="C:nucleus"/>
    <property type="evidence" value="ECO:0007669"/>
    <property type="project" value="UniProtKB-SubCell"/>
</dbReference>
<feature type="region of interest" description="Disordered" evidence="4">
    <location>
        <begin position="127"/>
        <end position="335"/>
    </location>
</feature>
<proteinExistence type="predicted"/>
<dbReference type="AlphaFoldDB" id="A0A8H4Q1C8"/>
<evidence type="ECO:0000256" key="3">
    <source>
        <dbReference type="SAM" id="Coils"/>
    </source>
</evidence>
<dbReference type="EMBL" id="JAACLJ010000008">
    <property type="protein sequence ID" value="KAF4581902.1"/>
    <property type="molecule type" value="Genomic_DNA"/>
</dbReference>
<dbReference type="InterPro" id="IPR056513">
    <property type="entry name" value="INO80F"/>
</dbReference>
<evidence type="ECO:0000256" key="1">
    <source>
        <dbReference type="ARBA" id="ARBA00004123"/>
    </source>
</evidence>
<evidence type="ECO:0000313" key="7">
    <source>
        <dbReference type="Proteomes" id="UP000562929"/>
    </source>
</evidence>
<feature type="coiled-coil region" evidence="3">
    <location>
        <begin position="95"/>
        <end position="122"/>
    </location>
</feature>
<keyword evidence="3" id="KW-0175">Coiled coil</keyword>
<sequence>MFSIPILTASLRSGHYPPGSHSTPYFQGIARLHPFGGRPDFLRLRHLLDLGLAIFVIVMAPQSSVPPSLPPSVEEAYRRKCVQLKNRTSEVEDANDAARLRLARIKRQVEKLRIERAFLLEQLAKRTSTNVEDSEGSPSPPPTPADIRSGPEVVPAKAKDKPLRIKRGHRKSAAAGDPETKAGGPSKGGASPASESQSQSKAGKSGSANGTAKPAATEQGVGFRHFEEAMRPGIEAKAKAQNIEAEDEDWWIDEELAREWEKLPATEREEWEAEDKADLESSAVKDGKQKQQTGESGKQRERKPSGGKVEAQDDDIEMVHYDTEDQEQANKGGDE</sequence>
<organism evidence="6 7">
    <name type="scientific">Ophiocordyceps camponoti-floridani</name>
    <dbReference type="NCBI Taxonomy" id="2030778"/>
    <lineage>
        <taxon>Eukaryota</taxon>
        <taxon>Fungi</taxon>
        <taxon>Dikarya</taxon>
        <taxon>Ascomycota</taxon>
        <taxon>Pezizomycotina</taxon>
        <taxon>Sordariomycetes</taxon>
        <taxon>Hypocreomycetidae</taxon>
        <taxon>Hypocreales</taxon>
        <taxon>Ophiocordycipitaceae</taxon>
        <taxon>Ophiocordyceps</taxon>
    </lineage>
</organism>